<proteinExistence type="predicted"/>
<evidence type="ECO:0000256" key="1">
    <source>
        <dbReference type="ARBA" id="ARBA00022485"/>
    </source>
</evidence>
<dbReference type="InterPro" id="IPR017896">
    <property type="entry name" value="4Fe4S_Fe-S-bd"/>
</dbReference>
<keyword evidence="3" id="KW-0408">Iron</keyword>
<name>A0A6F8ZFZ3_9FIRM</name>
<gene>
    <name evidence="6" type="ORF">R50_1050</name>
</gene>
<protein>
    <submittedName>
        <fullName evidence="6">Polysulfide reductase chain B/dimethyl sulfoxide reductase iron-sulfur subunit B</fullName>
        <ecNumber evidence="6">1.8.5.5</ecNumber>
    </submittedName>
</protein>
<dbReference type="GO" id="GO:0046872">
    <property type="term" value="F:metal ion binding"/>
    <property type="evidence" value="ECO:0007669"/>
    <property type="project" value="UniProtKB-KW"/>
</dbReference>
<dbReference type="EMBL" id="LR778114">
    <property type="protein sequence ID" value="CAB1128556.1"/>
    <property type="molecule type" value="Genomic_DNA"/>
</dbReference>
<evidence type="ECO:0000313" key="6">
    <source>
        <dbReference type="EMBL" id="CAB1128556.1"/>
    </source>
</evidence>
<organism evidence="6 7">
    <name type="scientific">Candidatus Hydrogenisulfobacillus filiaventi</name>
    <dbReference type="NCBI Taxonomy" id="2707344"/>
    <lineage>
        <taxon>Bacteria</taxon>
        <taxon>Bacillati</taxon>
        <taxon>Bacillota</taxon>
        <taxon>Clostridia</taxon>
        <taxon>Eubacteriales</taxon>
        <taxon>Clostridiales Family XVII. Incertae Sedis</taxon>
        <taxon>Candidatus Hydrogenisulfobacillus</taxon>
    </lineage>
</organism>
<dbReference type="Pfam" id="PF13247">
    <property type="entry name" value="Fer4_11"/>
    <property type="match status" value="1"/>
</dbReference>
<dbReference type="SUPFAM" id="SSF54862">
    <property type="entry name" value="4Fe-4S ferredoxins"/>
    <property type="match status" value="1"/>
</dbReference>
<evidence type="ECO:0000256" key="2">
    <source>
        <dbReference type="ARBA" id="ARBA00022723"/>
    </source>
</evidence>
<keyword evidence="2" id="KW-0479">Metal-binding</keyword>
<dbReference type="GO" id="GO:0016491">
    <property type="term" value="F:oxidoreductase activity"/>
    <property type="evidence" value="ECO:0007669"/>
    <property type="project" value="UniProtKB-KW"/>
</dbReference>
<feature type="domain" description="4Fe-4S ferredoxin-type" evidence="5">
    <location>
        <begin position="34"/>
        <end position="68"/>
    </location>
</feature>
<dbReference type="PANTHER" id="PTHR43177">
    <property type="entry name" value="PROTEIN NRFC"/>
    <property type="match status" value="1"/>
</dbReference>
<dbReference type="KEGG" id="hfv:R50_1050"/>
<evidence type="ECO:0000256" key="4">
    <source>
        <dbReference type="ARBA" id="ARBA00023014"/>
    </source>
</evidence>
<reference evidence="6 7" key="1">
    <citation type="submission" date="2020-02" db="EMBL/GenBank/DDBJ databases">
        <authorList>
            <person name="Hogendoorn C."/>
        </authorList>
    </citation>
    <scope>NUCLEOTIDE SEQUENCE [LARGE SCALE GENOMIC DNA]</scope>
    <source>
        <strain evidence="6">R501</strain>
    </source>
</reference>
<keyword evidence="4" id="KW-0411">Iron-sulfur</keyword>
<keyword evidence="6" id="KW-0560">Oxidoreductase</keyword>
<evidence type="ECO:0000259" key="5">
    <source>
        <dbReference type="Pfam" id="PF13247"/>
    </source>
</evidence>
<evidence type="ECO:0000313" key="7">
    <source>
        <dbReference type="Proteomes" id="UP000503399"/>
    </source>
</evidence>
<dbReference type="InterPro" id="IPR050954">
    <property type="entry name" value="ET_IronSulfur_Cluster-Binding"/>
</dbReference>
<keyword evidence="7" id="KW-1185">Reference proteome</keyword>
<sequence length="106" mass="11626">MIACPYDARYVYSAADVSEARIRFGVEGELRQTAAHVDKCNFCYTRLEQGIEPACVATCPGEARIFGDLDDPTSRVAQLVSSGQARPIGQEYGTRPKVFYIGNNDS</sequence>
<evidence type="ECO:0000256" key="3">
    <source>
        <dbReference type="ARBA" id="ARBA00023004"/>
    </source>
</evidence>
<dbReference type="AlphaFoldDB" id="A0A6F8ZFZ3"/>
<keyword evidence="1" id="KW-0004">4Fe-4S</keyword>
<dbReference type="GO" id="GO:0051539">
    <property type="term" value="F:4 iron, 4 sulfur cluster binding"/>
    <property type="evidence" value="ECO:0007669"/>
    <property type="project" value="UniProtKB-KW"/>
</dbReference>
<accession>A0A6F8ZFZ3</accession>
<dbReference type="Proteomes" id="UP000503399">
    <property type="component" value="Chromosome"/>
</dbReference>
<dbReference type="EC" id="1.8.5.5" evidence="6"/>
<dbReference type="Gene3D" id="3.30.70.20">
    <property type="match status" value="1"/>
</dbReference>
<dbReference type="PANTHER" id="PTHR43177:SF3">
    <property type="entry name" value="PROTEIN NRFC HOMOLOG"/>
    <property type="match status" value="1"/>
</dbReference>